<keyword evidence="1" id="KW-0472">Membrane</keyword>
<evidence type="ECO:0000256" key="1">
    <source>
        <dbReference type="SAM" id="Phobius"/>
    </source>
</evidence>
<sequence>MDSILDWWKVALPAVAAIYFGWRFFGHRIRNLWDKKAWKEDGHIVAVDISVTNHARIKGDFAPLNTRVVARLKSGEIIVDGWAEDTRWVPREVRAQVFANGGRVINQFEPKINSADPREQQDAIRQMKENYYRYWLREPVPATVCMSKSGRCSITT</sequence>
<evidence type="ECO:0000313" key="3">
    <source>
        <dbReference type="EMBL" id="PMD05012.1"/>
    </source>
</evidence>
<feature type="transmembrane region" description="Helical" evidence="1">
    <location>
        <begin position="6"/>
        <end position="25"/>
    </location>
</feature>
<dbReference type="AlphaFoldDB" id="A0A2N6VLI2"/>
<evidence type="ECO:0000313" key="5">
    <source>
        <dbReference type="Proteomes" id="UP000809290"/>
    </source>
</evidence>
<accession>A0A2N6VLI2</accession>
<dbReference type="Proteomes" id="UP000235598">
    <property type="component" value="Unassembled WGS sequence"/>
</dbReference>
<reference evidence="2 5" key="2">
    <citation type="submission" date="2021-01" db="EMBL/GenBank/DDBJ databases">
        <title>Sequencing the genomes of 1000 actinobacteria strains.</title>
        <authorList>
            <person name="Klenk H.-P."/>
        </authorList>
    </citation>
    <scope>NUCLEOTIDE SEQUENCE [LARGE SCALE GENOMIC DNA]</scope>
    <source>
        <strain evidence="2 5">DSM 13657</strain>
    </source>
</reference>
<dbReference type="OrthoDB" id="9824884at2"/>
<reference evidence="3 4" key="1">
    <citation type="submission" date="2017-09" db="EMBL/GenBank/DDBJ databases">
        <title>Bacterial strain isolated from the female urinary microbiota.</title>
        <authorList>
            <person name="Thomas-White K."/>
            <person name="Kumar N."/>
            <person name="Forster S."/>
            <person name="Putonti C."/>
            <person name="Lawley T."/>
            <person name="Wolfe A.J."/>
        </authorList>
    </citation>
    <scope>NUCLEOTIDE SEQUENCE [LARGE SCALE GENOMIC DNA]</scope>
    <source>
        <strain evidence="3 4">UMB1301</strain>
    </source>
</reference>
<keyword evidence="1" id="KW-1133">Transmembrane helix</keyword>
<dbReference type="EMBL" id="PNHK01000003">
    <property type="protein sequence ID" value="PMD05012.1"/>
    <property type="molecule type" value="Genomic_DNA"/>
</dbReference>
<name>A0A2N6VLI2_9MICO</name>
<dbReference type="EMBL" id="JAFBCP010000001">
    <property type="protein sequence ID" value="MBM7816197.1"/>
    <property type="molecule type" value="Genomic_DNA"/>
</dbReference>
<dbReference type="RefSeq" id="WP_102238953.1">
    <property type="nucleotide sequence ID" value="NZ_JAFBCP010000001.1"/>
</dbReference>
<dbReference type="Proteomes" id="UP000809290">
    <property type="component" value="Unassembled WGS sequence"/>
</dbReference>
<keyword evidence="5" id="KW-1185">Reference proteome</keyword>
<evidence type="ECO:0000313" key="4">
    <source>
        <dbReference type="Proteomes" id="UP000235598"/>
    </source>
</evidence>
<proteinExistence type="predicted"/>
<protein>
    <submittedName>
        <fullName evidence="3">Uncharacterized protein</fullName>
    </submittedName>
</protein>
<keyword evidence="1" id="KW-0812">Transmembrane</keyword>
<comment type="caution">
    <text evidence="3">The sequence shown here is derived from an EMBL/GenBank/DDBJ whole genome shotgun (WGS) entry which is preliminary data.</text>
</comment>
<organism evidence="3 4">
    <name type="scientific">Brevibacterium paucivorans</name>
    <dbReference type="NCBI Taxonomy" id="170994"/>
    <lineage>
        <taxon>Bacteria</taxon>
        <taxon>Bacillati</taxon>
        <taxon>Actinomycetota</taxon>
        <taxon>Actinomycetes</taxon>
        <taxon>Micrococcales</taxon>
        <taxon>Brevibacteriaceae</taxon>
        <taxon>Brevibacterium</taxon>
    </lineage>
</organism>
<evidence type="ECO:0000313" key="2">
    <source>
        <dbReference type="EMBL" id="MBM7816197.1"/>
    </source>
</evidence>
<gene>
    <name evidence="3" type="ORF">CJ199_07905</name>
    <name evidence="2" type="ORF">JOE56_000891</name>
</gene>